<sequence>MHSTIASLLGLAISMALALPGVSPLLKTEESIIPSSVLYYYRYNSIPLSLYGNQLMTESHRETEAMVSNLILNMTCNPAENRLCPPGPWYCDSERGKCTVRAVLGDMCTSDDACFSGNCRSRCSVLPGHYGASCTGDSQCDSGMVCRQGANSQGERRCLDRVEGMYGLSCTKHSDCESPLSCNEIDLGGMRRMCSVAEDLVRPMHLTGTMWCFKDGEFCGGDMQCCSGRCHRTMTSVIPRCMSSV</sequence>
<dbReference type="GO" id="GO:0005576">
    <property type="term" value="C:extracellular region"/>
    <property type="evidence" value="ECO:0007669"/>
    <property type="project" value="UniProtKB-SubCell"/>
</dbReference>
<keyword evidence="6" id="KW-1219">Ryanodine-sensitive calcium-release channel impairing toxin</keyword>
<evidence type="ECO:0000256" key="5">
    <source>
        <dbReference type="ARBA" id="ARBA00023157"/>
    </source>
</evidence>
<dbReference type="InterPro" id="IPR012632">
    <property type="entry name" value="Scorpion_calcine"/>
</dbReference>
<dbReference type="PROSITE" id="PS60028">
    <property type="entry name" value="SCORPION_CALCINE"/>
    <property type="match status" value="1"/>
</dbReference>
<keyword evidence="9" id="KW-1185">Reference proteome</keyword>
<dbReference type="Proteomes" id="UP000019376">
    <property type="component" value="Unassembled WGS sequence"/>
</dbReference>
<keyword evidence="6" id="KW-0108">Calcium channel impairing toxin</keyword>
<evidence type="ECO:0008006" key="10">
    <source>
        <dbReference type="Google" id="ProtNLM"/>
    </source>
</evidence>
<keyword evidence="3" id="KW-0964">Secreted</keyword>
<keyword evidence="5" id="KW-1015">Disulfide bond</keyword>
<feature type="signal peptide" evidence="7">
    <location>
        <begin position="1"/>
        <end position="18"/>
    </location>
</feature>
<dbReference type="OrthoDB" id="4321958at2759"/>
<comment type="similarity">
    <text evidence="2">Belongs to the scorpion calcin family.</text>
</comment>
<evidence type="ECO:0000256" key="6">
    <source>
        <dbReference type="ARBA" id="ARBA00023297"/>
    </source>
</evidence>
<reference evidence="8 9" key="1">
    <citation type="journal article" date="2013" name="PLoS ONE">
        <title>Genomic and secretomic analyses reveal unique features of the lignocellulolytic enzyme system of Penicillium decumbens.</title>
        <authorList>
            <person name="Liu G."/>
            <person name="Zhang L."/>
            <person name="Wei X."/>
            <person name="Zou G."/>
            <person name="Qin Y."/>
            <person name="Ma L."/>
            <person name="Li J."/>
            <person name="Zheng H."/>
            <person name="Wang S."/>
            <person name="Wang C."/>
            <person name="Xun L."/>
            <person name="Zhao G.-P."/>
            <person name="Zhou Z."/>
            <person name="Qu Y."/>
        </authorList>
    </citation>
    <scope>NUCLEOTIDE SEQUENCE [LARGE SCALE GENOMIC DNA]</scope>
    <source>
        <strain evidence="9">114-2 / CGMCC 5302</strain>
    </source>
</reference>
<evidence type="ECO:0000256" key="4">
    <source>
        <dbReference type="ARBA" id="ARBA00022656"/>
    </source>
</evidence>
<proteinExistence type="inferred from homology"/>
<gene>
    <name evidence="8" type="ORF">PDE_03698</name>
</gene>
<keyword evidence="6" id="KW-0872">Ion channel impairing toxin</keyword>
<evidence type="ECO:0000256" key="3">
    <source>
        <dbReference type="ARBA" id="ARBA00022525"/>
    </source>
</evidence>
<dbReference type="EMBL" id="KB644411">
    <property type="protein sequence ID" value="EPS28752.1"/>
    <property type="molecule type" value="Genomic_DNA"/>
</dbReference>
<comment type="subcellular location">
    <subcellularLocation>
        <location evidence="1">Secreted</location>
    </subcellularLocation>
</comment>
<evidence type="ECO:0000256" key="2">
    <source>
        <dbReference type="ARBA" id="ARBA00008992"/>
    </source>
</evidence>
<accession>S8B2S7</accession>
<protein>
    <recommendedName>
        <fullName evidence="10">Dickkopf N-terminal cysteine-rich domain-containing protein</fullName>
    </recommendedName>
</protein>
<evidence type="ECO:0000313" key="9">
    <source>
        <dbReference type="Proteomes" id="UP000019376"/>
    </source>
</evidence>
<evidence type="ECO:0000256" key="1">
    <source>
        <dbReference type="ARBA" id="ARBA00004613"/>
    </source>
</evidence>
<dbReference type="GO" id="GO:0090729">
    <property type="term" value="F:toxin activity"/>
    <property type="evidence" value="ECO:0007669"/>
    <property type="project" value="UniProtKB-KW"/>
</dbReference>
<evidence type="ECO:0000256" key="7">
    <source>
        <dbReference type="SAM" id="SignalP"/>
    </source>
</evidence>
<name>S8B2S7_PENO1</name>
<dbReference type="AlphaFoldDB" id="S8B2S7"/>
<evidence type="ECO:0000313" key="8">
    <source>
        <dbReference type="EMBL" id="EPS28752.1"/>
    </source>
</evidence>
<organism evidence="8 9">
    <name type="scientific">Penicillium oxalicum (strain 114-2 / CGMCC 5302)</name>
    <name type="common">Penicillium decumbens</name>
    <dbReference type="NCBI Taxonomy" id="933388"/>
    <lineage>
        <taxon>Eukaryota</taxon>
        <taxon>Fungi</taxon>
        <taxon>Dikarya</taxon>
        <taxon>Ascomycota</taxon>
        <taxon>Pezizomycotina</taxon>
        <taxon>Eurotiomycetes</taxon>
        <taxon>Eurotiomycetidae</taxon>
        <taxon>Eurotiales</taxon>
        <taxon>Aspergillaceae</taxon>
        <taxon>Penicillium</taxon>
    </lineage>
</organism>
<dbReference type="GO" id="GO:0019855">
    <property type="term" value="F:calcium channel inhibitor activity"/>
    <property type="evidence" value="ECO:0007669"/>
    <property type="project" value="InterPro"/>
</dbReference>
<dbReference type="HOGENOM" id="CLU_1133913_0_0_1"/>
<feature type="chain" id="PRO_5004560943" description="Dickkopf N-terminal cysteine-rich domain-containing protein" evidence="7">
    <location>
        <begin position="19"/>
        <end position="245"/>
    </location>
</feature>
<keyword evidence="7" id="KW-0732">Signal</keyword>
<keyword evidence="4" id="KW-0800">Toxin</keyword>